<feature type="binding site" evidence="2">
    <location>
        <position position="53"/>
    </location>
    <ligand>
        <name>substrate</name>
    </ligand>
</feature>
<keyword evidence="2" id="KW-0133">Cell shape</keyword>
<feature type="active site" description="Proton acceptor" evidence="2">
    <location>
        <position position="50"/>
    </location>
</feature>
<comment type="catalytic activity">
    <reaction evidence="2">
        <text>8 isopentenyl diphosphate + (2E,6E)-farnesyl diphosphate = di-trans,octa-cis-undecaprenyl diphosphate + 8 diphosphate</text>
        <dbReference type="Rhea" id="RHEA:27551"/>
        <dbReference type="ChEBI" id="CHEBI:33019"/>
        <dbReference type="ChEBI" id="CHEBI:58405"/>
        <dbReference type="ChEBI" id="CHEBI:128769"/>
        <dbReference type="ChEBI" id="CHEBI:175763"/>
        <dbReference type="EC" id="2.5.1.31"/>
    </reaction>
</comment>
<feature type="binding site" evidence="2">
    <location>
        <position position="19"/>
    </location>
    <ligand>
        <name>substrate</name>
    </ligand>
</feature>
<reference evidence="3" key="1">
    <citation type="journal article" date="2021" name="PeerJ">
        <title>Extensive microbial diversity within the chicken gut microbiome revealed by metagenomics and culture.</title>
        <authorList>
            <person name="Gilroy R."/>
            <person name="Ravi A."/>
            <person name="Getino M."/>
            <person name="Pursley I."/>
            <person name="Horton D.L."/>
            <person name="Alikhan N.F."/>
            <person name="Baker D."/>
            <person name="Gharbi K."/>
            <person name="Hall N."/>
            <person name="Watson M."/>
            <person name="Adriaenssens E.M."/>
            <person name="Foster-Nyarko E."/>
            <person name="Jarju S."/>
            <person name="Secka A."/>
            <person name="Antonio M."/>
            <person name="Oren A."/>
            <person name="Chaudhuri R.R."/>
            <person name="La Ragione R."/>
            <person name="Hildebrand F."/>
            <person name="Pallen M.J."/>
        </authorList>
    </citation>
    <scope>NUCLEOTIDE SEQUENCE</scope>
    <source>
        <strain evidence="3">CHK160-9182</strain>
    </source>
</reference>
<feature type="active site" evidence="2">
    <location>
        <position position="2"/>
    </location>
</feature>
<keyword evidence="2" id="KW-0573">Peptidoglycan synthesis</keyword>
<feature type="binding site" evidence="2">
    <location>
        <position position="15"/>
    </location>
    <ligand>
        <name>substrate</name>
    </ligand>
</feature>
<feature type="binding site" evidence="2">
    <location>
        <position position="170"/>
    </location>
    <ligand>
        <name>substrate</name>
    </ligand>
</feature>
<feature type="binding site" evidence="2">
    <location>
        <begin position="3"/>
        <end position="6"/>
    </location>
    <ligand>
        <name>substrate</name>
    </ligand>
</feature>
<dbReference type="HAMAP" id="MF_01139">
    <property type="entry name" value="ISPT"/>
    <property type="match status" value="1"/>
</dbReference>
<feature type="binding site" evidence="2">
    <location>
        <position position="2"/>
    </location>
    <ligand>
        <name>Mg(2+)</name>
        <dbReference type="ChEBI" id="CHEBI:18420"/>
    </ligand>
</feature>
<organism evidence="3 4">
    <name type="scientific">Candidatus Ignatzschineria merdigallinarum</name>
    <dbReference type="NCBI Taxonomy" id="2838621"/>
    <lineage>
        <taxon>Bacteria</taxon>
        <taxon>Pseudomonadati</taxon>
        <taxon>Pseudomonadota</taxon>
        <taxon>Gammaproteobacteria</taxon>
        <taxon>Cardiobacteriales</taxon>
        <taxon>Ignatzschineriaceae</taxon>
        <taxon>Ignatzschineria</taxon>
    </lineage>
</organism>
<dbReference type="InterPro" id="IPR001441">
    <property type="entry name" value="UPP_synth-like"/>
</dbReference>
<comment type="subunit">
    <text evidence="2">Homodimer.</text>
</comment>
<dbReference type="GO" id="GO:0009252">
    <property type="term" value="P:peptidoglycan biosynthetic process"/>
    <property type="evidence" value="ECO:0007669"/>
    <property type="project" value="UniProtKB-UniRule"/>
</dbReference>
<dbReference type="AlphaFoldDB" id="A0A9D1TTH0"/>
<feature type="binding site" evidence="2">
    <location>
        <begin position="176"/>
        <end position="178"/>
    </location>
    <ligand>
        <name>substrate</name>
    </ligand>
</feature>
<dbReference type="PROSITE" id="PS01066">
    <property type="entry name" value="UPP_SYNTHASE"/>
    <property type="match status" value="1"/>
</dbReference>
<reference evidence="3" key="2">
    <citation type="submission" date="2021-04" db="EMBL/GenBank/DDBJ databases">
        <authorList>
            <person name="Gilroy R."/>
        </authorList>
    </citation>
    <scope>NUCLEOTIDE SEQUENCE</scope>
    <source>
        <strain evidence="3">CHK160-9182</strain>
    </source>
</reference>
<feature type="binding site" evidence="2">
    <location>
        <begin position="47"/>
        <end position="49"/>
    </location>
    <ligand>
        <name>substrate</name>
    </ligand>
</feature>
<dbReference type="Pfam" id="PF01255">
    <property type="entry name" value="Prenyltransf"/>
    <property type="match status" value="1"/>
</dbReference>
<keyword evidence="2" id="KW-0479">Metal-binding</keyword>
<dbReference type="PANTHER" id="PTHR10291:SF0">
    <property type="entry name" value="DEHYDRODOLICHYL DIPHOSPHATE SYNTHASE 2"/>
    <property type="match status" value="1"/>
</dbReference>
<keyword evidence="2" id="KW-0961">Cell wall biogenesis/degradation</keyword>
<dbReference type="Proteomes" id="UP000823934">
    <property type="component" value="Unassembled WGS sequence"/>
</dbReference>
<dbReference type="GO" id="GO:0000287">
    <property type="term" value="F:magnesium ion binding"/>
    <property type="evidence" value="ECO:0007669"/>
    <property type="project" value="UniProtKB-UniRule"/>
</dbReference>
<dbReference type="GO" id="GO:0008360">
    <property type="term" value="P:regulation of cell shape"/>
    <property type="evidence" value="ECO:0007669"/>
    <property type="project" value="UniProtKB-KW"/>
</dbReference>
<dbReference type="InterPro" id="IPR018520">
    <property type="entry name" value="UPP_synth-like_CS"/>
</dbReference>
<evidence type="ECO:0000313" key="4">
    <source>
        <dbReference type="Proteomes" id="UP000823934"/>
    </source>
</evidence>
<dbReference type="GO" id="GO:0008834">
    <property type="term" value="F:ditrans,polycis-undecaprenyl-diphosphate synthase [(2E,6E)-farnesyl-diphosphate specific] activity"/>
    <property type="evidence" value="ECO:0007669"/>
    <property type="project" value="UniProtKB-UniRule"/>
</dbReference>
<dbReference type="CDD" id="cd00475">
    <property type="entry name" value="Cis_IPPS"/>
    <property type="match status" value="1"/>
</dbReference>
<protein>
    <recommendedName>
        <fullName evidence="2">Ditrans,polycis-undecaprenyl-diphosphate synthase ((2E,6E)-farnesyl-diphosphate specific)</fullName>
        <ecNumber evidence="2">2.5.1.31</ecNumber>
    </recommendedName>
    <alternativeName>
        <fullName evidence="2">Ditrans,polycis-undecaprenylcistransferase</fullName>
    </alternativeName>
    <alternativeName>
        <fullName evidence="2">Undecaprenyl diphosphate synthase</fullName>
        <shortName evidence="2">UDS</shortName>
    </alternativeName>
    <alternativeName>
        <fullName evidence="2">Undecaprenyl pyrophosphate synthase</fullName>
        <shortName evidence="2">UPP synthase</shortName>
    </alternativeName>
</protein>
<dbReference type="PANTHER" id="PTHR10291">
    <property type="entry name" value="DEHYDRODOLICHYL DIPHOSPHATE SYNTHASE FAMILY MEMBER"/>
    <property type="match status" value="1"/>
</dbReference>
<evidence type="ECO:0000313" key="3">
    <source>
        <dbReference type="EMBL" id="HIW06166.1"/>
    </source>
</evidence>
<keyword evidence="1 2" id="KW-0808">Transferase</keyword>
<dbReference type="GO" id="GO:0016094">
    <property type="term" value="P:polyprenol biosynthetic process"/>
    <property type="evidence" value="ECO:0007669"/>
    <property type="project" value="TreeGrafter"/>
</dbReference>
<proteinExistence type="inferred from homology"/>
<gene>
    <name evidence="2 3" type="primary">uppS</name>
    <name evidence="3" type="ORF">H9889_02400</name>
</gene>
<dbReference type="NCBIfam" id="TIGR00055">
    <property type="entry name" value="uppS"/>
    <property type="match status" value="1"/>
</dbReference>
<feature type="binding site" evidence="2">
    <location>
        <position position="189"/>
    </location>
    <ligand>
        <name>Mg(2+)</name>
        <dbReference type="ChEBI" id="CHEBI:18420"/>
    </ligand>
</feature>
<dbReference type="EC" id="2.5.1.31" evidence="2"/>
<name>A0A9D1TTH0_9GAMM</name>
<comment type="cofactor">
    <cofactor evidence="2">
        <name>Mg(2+)</name>
        <dbReference type="ChEBI" id="CHEBI:18420"/>
    </cofactor>
    <text evidence="2">Binds 2 magnesium ions per subunit.</text>
</comment>
<comment type="similarity">
    <text evidence="2">Belongs to the UPP synthase family.</text>
</comment>
<sequence>MDGNGRWAEKNSLTRALGHRAGVKAVKRSVECAIKHDIKVLTVYAFSTENWKRPVEEVSFLMDLFYQTVEGQLKSLHKAGVRLSFIGDLSPLSDRLKQRLLNAVTLTKDNTTLDLIVAINYGGRQEIVNACQVLAQEVLAGELSIDAIDESRFENALSLKDHPPVDLLIRTSGEQRVSNFLLWQLAYAELYFTDCHWPDFGEAEFEAALTEYHRRDRRFGGR</sequence>
<keyword evidence="2" id="KW-0460">Magnesium</keyword>
<dbReference type="SUPFAM" id="SSF64005">
    <property type="entry name" value="Undecaprenyl diphosphate synthase"/>
    <property type="match status" value="1"/>
</dbReference>
<dbReference type="EMBL" id="DXHP01000054">
    <property type="protein sequence ID" value="HIW06166.1"/>
    <property type="molecule type" value="Genomic_DNA"/>
</dbReference>
<evidence type="ECO:0000256" key="2">
    <source>
        <dbReference type="HAMAP-Rule" id="MF_01139"/>
    </source>
</evidence>
<evidence type="ECO:0000256" key="1">
    <source>
        <dbReference type="ARBA" id="ARBA00022679"/>
    </source>
</evidence>
<dbReference type="GO" id="GO:0071555">
    <property type="term" value="P:cell wall organization"/>
    <property type="evidence" value="ECO:0007669"/>
    <property type="project" value="UniProtKB-KW"/>
</dbReference>
<feature type="binding site" evidence="2">
    <location>
        <position position="7"/>
    </location>
    <ligand>
        <name>substrate</name>
    </ligand>
</feature>
<comment type="function">
    <text evidence="2">Catalyzes the sequential condensation of isopentenyl diphosphate (IPP) with (2E,6E)-farnesyl diphosphate (E,E-FPP) to yield (2Z,6Z,10Z,14Z,18Z,22Z,26Z,30Z,34E,38E)-undecaprenyl diphosphate (di-trans,octa-cis-UPP). UPP is the precursor of glycosyl carrier lipid in the biosynthesis of bacterial cell wall polysaccharide components such as peptidoglycan and lipopolysaccharide.</text>
</comment>
<comment type="caution">
    <text evidence="3">The sequence shown here is derived from an EMBL/GenBank/DDBJ whole genome shotgun (WGS) entry which is preliminary data.</text>
</comment>
<dbReference type="Gene3D" id="3.40.1180.10">
    <property type="entry name" value="Decaprenyl diphosphate synthase-like"/>
    <property type="match status" value="1"/>
</dbReference>
<accession>A0A9D1TTH0</accession>
<dbReference type="InterPro" id="IPR036424">
    <property type="entry name" value="UPP_synth-like_sf"/>
</dbReference>
<dbReference type="FunFam" id="3.40.1180.10:FF:000001">
    <property type="entry name" value="(2E,6E)-farnesyl-diphosphate-specific ditrans,polycis-undecaprenyl-diphosphate synthase"/>
    <property type="match status" value="1"/>
</dbReference>
<feature type="binding site" evidence="2">
    <location>
        <position position="51"/>
    </location>
    <ligand>
        <name>substrate</name>
    </ligand>
</feature>